<keyword evidence="9" id="KW-0539">Nucleus</keyword>
<comment type="similarity">
    <text evidence="2">Belongs to the RecA family. RAD51 subfamily.</text>
</comment>
<dbReference type="GO" id="GO:0003697">
    <property type="term" value="F:single-stranded DNA binding"/>
    <property type="evidence" value="ECO:0007669"/>
    <property type="project" value="TreeGrafter"/>
</dbReference>
<dbReference type="GO" id="GO:0042148">
    <property type="term" value="P:DNA strand invasion"/>
    <property type="evidence" value="ECO:0007669"/>
    <property type="project" value="TreeGrafter"/>
</dbReference>
<dbReference type="Proteomes" id="UP000014760">
    <property type="component" value="Unassembled WGS sequence"/>
</dbReference>
<dbReference type="GO" id="GO:0007131">
    <property type="term" value="P:reciprocal meiotic recombination"/>
    <property type="evidence" value="ECO:0007669"/>
    <property type="project" value="TreeGrafter"/>
</dbReference>
<dbReference type="PROSITE" id="PS50162">
    <property type="entry name" value="RECA_2"/>
    <property type="match status" value="1"/>
</dbReference>
<keyword evidence="7" id="KW-0233">DNA recombination</keyword>
<dbReference type="InterPro" id="IPR020588">
    <property type="entry name" value="RecA_ATP-bd"/>
</dbReference>
<proteinExistence type="inferred from homology"/>
<dbReference type="EnsemblMetazoa" id="CapteT222156">
    <property type="protein sequence ID" value="CapteP222156"/>
    <property type="gene ID" value="CapteG222156"/>
</dbReference>
<evidence type="ECO:0000256" key="1">
    <source>
        <dbReference type="ARBA" id="ARBA00004123"/>
    </source>
</evidence>
<dbReference type="InterPro" id="IPR051988">
    <property type="entry name" value="HRR_RAD51_Paralog"/>
</dbReference>
<comment type="subcellular location">
    <subcellularLocation>
        <location evidence="1">Nucleus</location>
    </subcellularLocation>
</comment>
<organism evidence="11 12">
    <name type="scientific">Capitella teleta</name>
    <name type="common">Polychaete worm</name>
    <dbReference type="NCBI Taxonomy" id="283909"/>
    <lineage>
        <taxon>Eukaryota</taxon>
        <taxon>Metazoa</taxon>
        <taxon>Spiralia</taxon>
        <taxon>Lophotrochozoa</taxon>
        <taxon>Annelida</taxon>
        <taxon>Polychaeta</taxon>
        <taxon>Sedentaria</taxon>
        <taxon>Scolecida</taxon>
        <taxon>Capitellidae</taxon>
        <taxon>Capitella</taxon>
    </lineage>
</organism>
<dbReference type="GO" id="GO:0005815">
    <property type="term" value="C:microtubule organizing center"/>
    <property type="evidence" value="ECO:0007669"/>
    <property type="project" value="TreeGrafter"/>
</dbReference>
<dbReference type="OMA" id="CGETREL"/>
<dbReference type="InterPro" id="IPR048943">
    <property type="entry name" value="RAD51D_N"/>
</dbReference>
<keyword evidence="8" id="KW-0234">DNA repair</keyword>
<keyword evidence="12" id="KW-1185">Reference proteome</keyword>
<evidence type="ECO:0000256" key="2">
    <source>
        <dbReference type="ARBA" id="ARBA00007095"/>
    </source>
</evidence>
<evidence type="ECO:0000256" key="7">
    <source>
        <dbReference type="ARBA" id="ARBA00023172"/>
    </source>
</evidence>
<dbReference type="HOGENOM" id="CLU_058452_1_0_1"/>
<accession>X2ASX1</accession>
<dbReference type="InterPro" id="IPR047323">
    <property type="entry name" value="Rad51D_C"/>
</dbReference>
<sequence length="323" mass="34904">MPRLTAQLSPLLTPELLEKLKQAKVRSVLDFISQDPEHLILKAGISYKEVLYLRKILMSQFSSSGLNGLELYDNVLKSVAVLPSGCASLDDLLDGGLYSMEIAEVVGSVASGKTQFCLQTALQTAANGQTVLFMDTGANFDIVRAHAMLTCKGLSEEEMETILGRIRHVHAYTASEVLGELQKAEELIESEEADSNSIRLIIIDNISAVILPILGNSTLEGHSMMSLIAKAMKSLAYHHSIALLVTNNTVTNMNQTLKPALGKAWLEVPDVRLEISGESSVQITPQGSSQRAGDSVRTCTVTKSNKMAIGKTANFLIADQGFV</sequence>
<dbReference type="GO" id="GO:0005657">
    <property type="term" value="C:replication fork"/>
    <property type="evidence" value="ECO:0007669"/>
    <property type="project" value="TreeGrafter"/>
</dbReference>
<dbReference type="InterPro" id="IPR027417">
    <property type="entry name" value="P-loop_NTPase"/>
</dbReference>
<dbReference type="Pfam" id="PF21794">
    <property type="entry name" value="RAD51D_N"/>
    <property type="match status" value="1"/>
</dbReference>
<name>X2ASX1_CAPTE</name>
<evidence type="ECO:0000256" key="4">
    <source>
        <dbReference type="ARBA" id="ARBA00022763"/>
    </source>
</evidence>
<dbReference type="CDD" id="cd19489">
    <property type="entry name" value="Rad51D"/>
    <property type="match status" value="1"/>
</dbReference>
<reference evidence="12" key="1">
    <citation type="submission" date="2012-12" db="EMBL/GenBank/DDBJ databases">
        <authorList>
            <person name="Hellsten U."/>
            <person name="Grimwood J."/>
            <person name="Chapman J.A."/>
            <person name="Shapiro H."/>
            <person name="Aerts A."/>
            <person name="Otillar R.P."/>
            <person name="Terry A.Y."/>
            <person name="Boore J.L."/>
            <person name="Simakov O."/>
            <person name="Marletaz F."/>
            <person name="Cho S.-J."/>
            <person name="Edsinger-Gonzales E."/>
            <person name="Havlak P."/>
            <person name="Kuo D.-H."/>
            <person name="Larsson T."/>
            <person name="Lv J."/>
            <person name="Arendt D."/>
            <person name="Savage R."/>
            <person name="Osoegawa K."/>
            <person name="de Jong P."/>
            <person name="Lindberg D.R."/>
            <person name="Seaver E.C."/>
            <person name="Weisblat D.A."/>
            <person name="Putnam N.H."/>
            <person name="Grigoriev I.V."/>
            <person name="Rokhsar D.S."/>
        </authorList>
    </citation>
    <scope>NUCLEOTIDE SEQUENCE</scope>
    <source>
        <strain evidence="12">I ESC-2004</strain>
    </source>
</reference>
<dbReference type="SUPFAM" id="SSF52540">
    <property type="entry name" value="P-loop containing nucleoside triphosphate hydrolases"/>
    <property type="match status" value="1"/>
</dbReference>
<keyword evidence="5" id="KW-0067">ATP-binding</keyword>
<dbReference type="GO" id="GO:0000400">
    <property type="term" value="F:four-way junction DNA binding"/>
    <property type="evidence" value="ECO:0007669"/>
    <property type="project" value="TreeGrafter"/>
</dbReference>
<dbReference type="Pfam" id="PF08423">
    <property type="entry name" value="Rad51"/>
    <property type="match status" value="1"/>
</dbReference>
<evidence type="ECO:0000313" key="11">
    <source>
        <dbReference type="EnsemblMetazoa" id="CapteP222156"/>
    </source>
</evidence>
<dbReference type="OrthoDB" id="336321at2759"/>
<dbReference type="Gene3D" id="3.40.50.300">
    <property type="entry name" value="P-loop containing nucleotide triphosphate hydrolases"/>
    <property type="match status" value="1"/>
</dbReference>
<dbReference type="GO" id="GO:0000723">
    <property type="term" value="P:telomere maintenance"/>
    <property type="evidence" value="ECO:0007669"/>
    <property type="project" value="TreeGrafter"/>
</dbReference>
<reference evidence="11" key="3">
    <citation type="submission" date="2015-06" db="UniProtKB">
        <authorList>
            <consortium name="EnsemblMetazoa"/>
        </authorList>
    </citation>
    <scope>IDENTIFICATION</scope>
</reference>
<dbReference type="GO" id="GO:0140664">
    <property type="term" value="F:ATP-dependent DNA damage sensor activity"/>
    <property type="evidence" value="ECO:0007669"/>
    <property type="project" value="InterPro"/>
</dbReference>
<dbReference type="GO" id="GO:0000724">
    <property type="term" value="P:double-strand break repair via homologous recombination"/>
    <property type="evidence" value="ECO:0007669"/>
    <property type="project" value="TreeGrafter"/>
</dbReference>
<evidence type="ECO:0000256" key="3">
    <source>
        <dbReference type="ARBA" id="ARBA00022741"/>
    </source>
</evidence>
<feature type="domain" description="RecA family profile 1" evidence="10">
    <location>
        <begin position="78"/>
        <end position="250"/>
    </location>
</feature>
<reference evidence="12" key="2">
    <citation type="journal article" date="2013" name="Nature">
        <title>Insights into bilaterian evolution from three spiralian genomes.</title>
        <authorList>
            <person name="Simakov O."/>
            <person name="Marletaz F."/>
            <person name="Cho S.J."/>
            <person name="Edsinger-Gonzales E."/>
            <person name="Havlak P."/>
            <person name="Hellsten U."/>
            <person name="Kuo D.H."/>
            <person name="Larsson T."/>
            <person name="Lv J."/>
            <person name="Arendt D."/>
            <person name="Savage R."/>
            <person name="Osoegawa K."/>
            <person name="de Jong P."/>
            <person name="Grimwood J."/>
            <person name="Chapman J.A."/>
            <person name="Shapiro H."/>
            <person name="Aerts A."/>
            <person name="Otillar R.P."/>
            <person name="Terry A.Y."/>
            <person name="Boore J.L."/>
            <person name="Grigoriev I.V."/>
            <person name="Lindberg D.R."/>
            <person name="Seaver E.C."/>
            <person name="Weisblat D.A."/>
            <person name="Putnam N.H."/>
            <person name="Rokhsar D.S."/>
        </authorList>
    </citation>
    <scope>NUCLEOTIDE SEQUENCE</scope>
    <source>
        <strain evidence="12">I ESC-2004</strain>
    </source>
</reference>
<evidence type="ECO:0000256" key="6">
    <source>
        <dbReference type="ARBA" id="ARBA00023125"/>
    </source>
</evidence>
<evidence type="ECO:0000259" key="10">
    <source>
        <dbReference type="PROSITE" id="PS50162"/>
    </source>
</evidence>
<keyword evidence="4" id="KW-0227">DNA damage</keyword>
<dbReference type="PANTHER" id="PTHR46457:SF1">
    <property type="entry name" value="DNA REPAIR PROTEIN RAD51 HOMOLOG 4"/>
    <property type="match status" value="1"/>
</dbReference>
<dbReference type="InterPro" id="IPR013632">
    <property type="entry name" value="Rad51_C"/>
</dbReference>
<keyword evidence="3" id="KW-0547">Nucleotide-binding</keyword>
<dbReference type="GO" id="GO:0005524">
    <property type="term" value="F:ATP binding"/>
    <property type="evidence" value="ECO:0007669"/>
    <property type="project" value="UniProtKB-KW"/>
</dbReference>
<evidence type="ECO:0000256" key="8">
    <source>
        <dbReference type="ARBA" id="ARBA00023204"/>
    </source>
</evidence>
<dbReference type="PANTHER" id="PTHR46457">
    <property type="entry name" value="DNA REPAIR PROTEIN RAD51 HOMOLOG 4"/>
    <property type="match status" value="1"/>
</dbReference>
<evidence type="ECO:0000313" key="12">
    <source>
        <dbReference type="Proteomes" id="UP000014760"/>
    </source>
</evidence>
<keyword evidence="6" id="KW-0238">DNA-binding</keyword>
<evidence type="ECO:0000256" key="5">
    <source>
        <dbReference type="ARBA" id="ARBA00022840"/>
    </source>
</evidence>
<evidence type="ECO:0000256" key="9">
    <source>
        <dbReference type="ARBA" id="ARBA00023242"/>
    </source>
</evidence>
<dbReference type="EMBL" id="AMQN01000465">
    <property type="status" value="NOT_ANNOTATED_CDS"/>
    <property type="molecule type" value="Genomic_DNA"/>
</dbReference>
<protein>
    <recommendedName>
        <fullName evidence="10">RecA family profile 1 domain-containing protein</fullName>
    </recommendedName>
</protein>
<dbReference type="GO" id="GO:0033063">
    <property type="term" value="C:Rad51B-Rad51C-Rad51D-XRCC2 complex"/>
    <property type="evidence" value="ECO:0007669"/>
    <property type="project" value="TreeGrafter"/>
</dbReference>
<dbReference type="AlphaFoldDB" id="X2ASX1"/>